<evidence type="ECO:0000313" key="3">
    <source>
        <dbReference type="Proteomes" id="UP001418222"/>
    </source>
</evidence>
<sequence>MMEMLRYYMRGLFIETYNGHSHYLLATWLTTVTFLPFPFKRRPRRLIPPGSKTQMTRGMYMRTKPAS</sequence>
<proteinExistence type="predicted"/>
<name>A0AAP0BZY3_9ASPA</name>
<organism evidence="2 3">
    <name type="scientific">Platanthera zijinensis</name>
    <dbReference type="NCBI Taxonomy" id="2320716"/>
    <lineage>
        <taxon>Eukaryota</taxon>
        <taxon>Viridiplantae</taxon>
        <taxon>Streptophyta</taxon>
        <taxon>Embryophyta</taxon>
        <taxon>Tracheophyta</taxon>
        <taxon>Spermatophyta</taxon>
        <taxon>Magnoliopsida</taxon>
        <taxon>Liliopsida</taxon>
        <taxon>Asparagales</taxon>
        <taxon>Orchidaceae</taxon>
        <taxon>Orchidoideae</taxon>
        <taxon>Orchideae</taxon>
        <taxon>Orchidinae</taxon>
        <taxon>Platanthera</taxon>
    </lineage>
</organism>
<dbReference type="EMBL" id="JBBWWQ010000002">
    <property type="protein sequence ID" value="KAK8954197.1"/>
    <property type="molecule type" value="Genomic_DNA"/>
</dbReference>
<dbReference type="Proteomes" id="UP001418222">
    <property type="component" value="Unassembled WGS sequence"/>
</dbReference>
<evidence type="ECO:0000313" key="2">
    <source>
        <dbReference type="EMBL" id="KAK8954197.1"/>
    </source>
</evidence>
<feature type="region of interest" description="Disordered" evidence="1">
    <location>
        <begin position="45"/>
        <end position="67"/>
    </location>
</feature>
<reference evidence="2 3" key="1">
    <citation type="journal article" date="2022" name="Nat. Plants">
        <title>Genomes of leafy and leafless Platanthera orchids illuminate the evolution of mycoheterotrophy.</title>
        <authorList>
            <person name="Li M.H."/>
            <person name="Liu K.W."/>
            <person name="Li Z."/>
            <person name="Lu H.C."/>
            <person name="Ye Q.L."/>
            <person name="Zhang D."/>
            <person name="Wang J.Y."/>
            <person name="Li Y.F."/>
            <person name="Zhong Z.M."/>
            <person name="Liu X."/>
            <person name="Yu X."/>
            <person name="Liu D.K."/>
            <person name="Tu X.D."/>
            <person name="Liu B."/>
            <person name="Hao Y."/>
            <person name="Liao X.Y."/>
            <person name="Jiang Y.T."/>
            <person name="Sun W.H."/>
            <person name="Chen J."/>
            <person name="Chen Y.Q."/>
            <person name="Ai Y."/>
            <person name="Zhai J.W."/>
            <person name="Wu S.S."/>
            <person name="Zhou Z."/>
            <person name="Hsiao Y.Y."/>
            <person name="Wu W.L."/>
            <person name="Chen Y.Y."/>
            <person name="Lin Y.F."/>
            <person name="Hsu J.L."/>
            <person name="Li C.Y."/>
            <person name="Wang Z.W."/>
            <person name="Zhao X."/>
            <person name="Zhong W.Y."/>
            <person name="Ma X.K."/>
            <person name="Ma L."/>
            <person name="Huang J."/>
            <person name="Chen G.Z."/>
            <person name="Huang M.Z."/>
            <person name="Huang L."/>
            <person name="Peng D.H."/>
            <person name="Luo Y.B."/>
            <person name="Zou S.Q."/>
            <person name="Chen S.P."/>
            <person name="Lan S."/>
            <person name="Tsai W.C."/>
            <person name="Van de Peer Y."/>
            <person name="Liu Z.J."/>
        </authorList>
    </citation>
    <scope>NUCLEOTIDE SEQUENCE [LARGE SCALE GENOMIC DNA]</scope>
    <source>
        <strain evidence="2">Lor287</strain>
    </source>
</reference>
<dbReference type="AlphaFoldDB" id="A0AAP0BZY3"/>
<gene>
    <name evidence="2" type="ORF">KSP39_PZI002403</name>
</gene>
<accession>A0AAP0BZY3</accession>
<evidence type="ECO:0000256" key="1">
    <source>
        <dbReference type="SAM" id="MobiDB-lite"/>
    </source>
</evidence>
<protein>
    <submittedName>
        <fullName evidence="2">Uncharacterized protein</fullName>
    </submittedName>
</protein>
<comment type="caution">
    <text evidence="2">The sequence shown here is derived from an EMBL/GenBank/DDBJ whole genome shotgun (WGS) entry which is preliminary data.</text>
</comment>
<keyword evidence="3" id="KW-1185">Reference proteome</keyword>